<dbReference type="InterPro" id="IPR025508">
    <property type="entry name" value="DUF4395"/>
</dbReference>
<keyword evidence="4" id="KW-1185">Reference proteome</keyword>
<keyword evidence="1" id="KW-0472">Membrane</keyword>
<proteinExistence type="predicted"/>
<dbReference type="RefSeq" id="WP_254571059.1">
    <property type="nucleotide sequence ID" value="NZ_CP098502.1"/>
</dbReference>
<sequence length="170" mass="17890">MRTVDAGAWMRGNLTTQGYCLSDSERRDLALGLRFSTGLCLSLVVVALVLASPVMVFALSAIGAVAGFGARHPFDHLWNHGARHLLGAPPLPPTPPRRRDAFKVGTAWLLVVGALLTAGATTVALMLGGLLVAACATVTATNLCLPSETFAWIERRRTPTSASNTQGAVR</sequence>
<organism evidence="3 4">
    <name type="scientific">Paraconexibacter antarcticus</name>
    <dbReference type="NCBI Taxonomy" id="2949664"/>
    <lineage>
        <taxon>Bacteria</taxon>
        <taxon>Bacillati</taxon>
        <taxon>Actinomycetota</taxon>
        <taxon>Thermoleophilia</taxon>
        <taxon>Solirubrobacterales</taxon>
        <taxon>Paraconexibacteraceae</taxon>
        <taxon>Paraconexibacter</taxon>
    </lineage>
</organism>
<reference evidence="3 4" key="1">
    <citation type="submission" date="2022-06" db="EMBL/GenBank/DDBJ databases">
        <title>Paraconexibacter antarcticus.</title>
        <authorList>
            <person name="Kim C.S."/>
        </authorList>
    </citation>
    <scope>NUCLEOTIDE SEQUENCE [LARGE SCALE GENOMIC DNA]</scope>
    <source>
        <strain evidence="3 4">02-257</strain>
    </source>
</reference>
<accession>A0ABY5DQP7</accession>
<evidence type="ECO:0000313" key="3">
    <source>
        <dbReference type="EMBL" id="UTI64353.1"/>
    </source>
</evidence>
<keyword evidence="1" id="KW-0812">Transmembrane</keyword>
<feature type="domain" description="DUF4395" evidence="2">
    <location>
        <begin position="32"/>
        <end position="155"/>
    </location>
</feature>
<keyword evidence="1" id="KW-1133">Transmembrane helix</keyword>
<name>A0ABY5DQP7_9ACTN</name>
<evidence type="ECO:0000259" key="2">
    <source>
        <dbReference type="Pfam" id="PF14340"/>
    </source>
</evidence>
<dbReference type="Pfam" id="PF14340">
    <property type="entry name" value="DUF4395"/>
    <property type="match status" value="1"/>
</dbReference>
<evidence type="ECO:0000313" key="4">
    <source>
        <dbReference type="Proteomes" id="UP001056035"/>
    </source>
</evidence>
<feature type="transmembrane region" description="Helical" evidence="1">
    <location>
        <begin position="107"/>
        <end position="134"/>
    </location>
</feature>
<dbReference type="Proteomes" id="UP001056035">
    <property type="component" value="Chromosome"/>
</dbReference>
<dbReference type="EMBL" id="CP098502">
    <property type="protein sequence ID" value="UTI64353.1"/>
    <property type="molecule type" value="Genomic_DNA"/>
</dbReference>
<protein>
    <submittedName>
        <fullName evidence="3">DUF4395 family protein</fullName>
    </submittedName>
</protein>
<evidence type="ECO:0000256" key="1">
    <source>
        <dbReference type="SAM" id="Phobius"/>
    </source>
</evidence>
<gene>
    <name evidence="3" type="ORF">NBH00_23820</name>
</gene>
<feature type="transmembrane region" description="Helical" evidence="1">
    <location>
        <begin position="35"/>
        <end position="68"/>
    </location>
</feature>